<keyword evidence="1" id="KW-0732">Signal</keyword>
<dbReference type="Proteomes" id="UP000646152">
    <property type="component" value="Unassembled WGS sequence"/>
</dbReference>
<evidence type="ECO:0008006" key="4">
    <source>
        <dbReference type="Google" id="ProtNLM"/>
    </source>
</evidence>
<accession>A0ABQ1IZQ1</accession>
<keyword evidence="3" id="KW-1185">Reference proteome</keyword>
<evidence type="ECO:0000313" key="3">
    <source>
        <dbReference type="Proteomes" id="UP000646152"/>
    </source>
</evidence>
<dbReference type="Pfam" id="PF10563">
    <property type="entry name" value="CA_like"/>
    <property type="match status" value="1"/>
</dbReference>
<evidence type="ECO:0000313" key="2">
    <source>
        <dbReference type="EMBL" id="GGB54471.1"/>
    </source>
</evidence>
<comment type="caution">
    <text evidence="2">The sequence shown here is derived from an EMBL/GenBank/DDBJ whole genome shotgun (WGS) entry which is preliminary data.</text>
</comment>
<dbReference type="InterPro" id="IPR036398">
    <property type="entry name" value="CA_dom_sf"/>
</dbReference>
<feature type="signal peptide" evidence="1">
    <location>
        <begin position="1"/>
        <end position="21"/>
    </location>
</feature>
<sequence length="289" mass="30874">MKVNYLFLLATTTAISCNVAAKNTPVNATNPVADQVVAEQRAKLADNTKEKGFGPQSPRNIDTVQGNNSMLFSAAPAYNDMNLCNIHFHKNAEHMGGEFSQYAGNGDGKGHGSGYRYSGSLTQAELTPVAGEICPSKNGSLNAGDTIEVHYVYSTAQITPGATLGACFNDAIKNPQLRVEAQVYVLVNDSTALDFGKLTGFGEQDGRYQALNLPTNTGQSIHYAGSTTGPAYNEKGSPFQVSWGVRPQVAKVNIATVGEWCKGNVFEEDHAHGVRNLVTNPDLLSEITQ</sequence>
<reference evidence="3" key="1">
    <citation type="journal article" date="2019" name="Int. J. Syst. Evol. Microbiol.">
        <title>The Global Catalogue of Microorganisms (GCM) 10K type strain sequencing project: providing services to taxonomists for standard genome sequencing and annotation.</title>
        <authorList>
            <consortium name="The Broad Institute Genomics Platform"/>
            <consortium name="The Broad Institute Genome Sequencing Center for Infectious Disease"/>
            <person name="Wu L."/>
            <person name="Ma J."/>
        </authorList>
    </citation>
    <scope>NUCLEOTIDE SEQUENCE [LARGE SCALE GENOMIC DNA]</scope>
    <source>
        <strain evidence="3">CGMCC 1.15923</strain>
    </source>
</reference>
<dbReference type="InterPro" id="IPR018883">
    <property type="entry name" value="Delta_CA"/>
</dbReference>
<organism evidence="2 3">
    <name type="scientific">Oceanisphaera marina</name>
    <dbReference type="NCBI Taxonomy" id="2017550"/>
    <lineage>
        <taxon>Bacteria</taxon>
        <taxon>Pseudomonadati</taxon>
        <taxon>Pseudomonadota</taxon>
        <taxon>Gammaproteobacteria</taxon>
        <taxon>Aeromonadales</taxon>
        <taxon>Aeromonadaceae</taxon>
        <taxon>Oceanisphaera</taxon>
    </lineage>
</organism>
<dbReference type="SUPFAM" id="SSF51069">
    <property type="entry name" value="Carbonic anhydrase"/>
    <property type="match status" value="1"/>
</dbReference>
<dbReference type="EMBL" id="BMKE01000042">
    <property type="protein sequence ID" value="GGB54471.1"/>
    <property type="molecule type" value="Genomic_DNA"/>
</dbReference>
<protein>
    <recommendedName>
        <fullName evidence="4">Cadmium carbonic anhydrase</fullName>
    </recommendedName>
</protein>
<proteinExistence type="predicted"/>
<evidence type="ECO:0000256" key="1">
    <source>
        <dbReference type="SAM" id="SignalP"/>
    </source>
</evidence>
<name>A0ABQ1IZQ1_9GAMM</name>
<feature type="chain" id="PRO_5045041125" description="Cadmium carbonic anhydrase" evidence="1">
    <location>
        <begin position="22"/>
        <end position="289"/>
    </location>
</feature>
<gene>
    <name evidence="2" type="ORF">GCM10011502_29420</name>
</gene>
<dbReference type="RefSeq" id="WP_229667987.1">
    <property type="nucleotide sequence ID" value="NZ_BMKE01000042.1"/>
</dbReference>
<dbReference type="PROSITE" id="PS51257">
    <property type="entry name" value="PROKAR_LIPOPROTEIN"/>
    <property type="match status" value="1"/>
</dbReference>